<name>A0ABN9WWE1_9DINO</name>
<evidence type="ECO:0000256" key="7">
    <source>
        <dbReference type="RuleBase" id="RU000352"/>
    </source>
</evidence>
<comment type="subunit">
    <text evidence="7">Dimer of alpha and beta chains. A typical microtubule is a hollow water-filled tube with an outer diameter of 25 nm and an inner diameter of 15 nM. Alpha-beta heterodimers associate head-to-tail to form protofilaments running lengthwise along the microtubule wall with the beta-tubulin subunit facing the microtubule plus end conferring a structural polarity. Microtubules usually have 13 protofilaments but different protofilament numbers can be found in some organisms and specialized cells.</text>
</comment>
<keyword evidence="6 7" id="KW-0342">GTP-binding</keyword>
<evidence type="ECO:0000313" key="10">
    <source>
        <dbReference type="Proteomes" id="UP001189429"/>
    </source>
</evidence>
<dbReference type="InterPro" id="IPR017975">
    <property type="entry name" value="Tubulin_CS"/>
</dbReference>
<gene>
    <name evidence="9" type="ORF">PCOR1329_LOCUS70311</name>
</gene>
<dbReference type="PRINTS" id="PR01161">
    <property type="entry name" value="TUBULIN"/>
</dbReference>
<evidence type="ECO:0000256" key="1">
    <source>
        <dbReference type="ARBA" id="ARBA00009636"/>
    </source>
</evidence>
<evidence type="ECO:0000256" key="6">
    <source>
        <dbReference type="ARBA" id="ARBA00023134"/>
    </source>
</evidence>
<dbReference type="InterPro" id="IPR002453">
    <property type="entry name" value="Beta_tubulin"/>
</dbReference>
<protein>
    <recommendedName>
        <fullName evidence="2 7">Tubulin beta chain</fullName>
    </recommendedName>
</protein>
<dbReference type="Proteomes" id="UP001189429">
    <property type="component" value="Unassembled WGS sequence"/>
</dbReference>
<dbReference type="InterPro" id="IPR023123">
    <property type="entry name" value="Tubulin_C"/>
</dbReference>
<dbReference type="Gene3D" id="3.40.50.1440">
    <property type="entry name" value="Tubulin/FtsZ, GTPase domain"/>
    <property type="match status" value="1"/>
</dbReference>
<sequence length="474" mass="53787">MEAPELTSKQEIINIQIGKAGNAMAHEFWRDLCDEHDIHWNSEDTKGQYHPQDDFPDHLHVFFNEGSRGRDNAMRWVPRSILMDLNMADLSAITQDPLGDLYRPENIIGNDEGSGNCYAKAYHTDGPELADQCLEMVRKEIERCNCLQGIQFVHSVSGGTGSGLTGLVMRVLRDYLDGDKVIMQNFSLLPSKGQSDMLVEPYNASLSLADIINYSDQCFVFDNSALTDICQKSLRMDVPKMAKLNNIIALCMSGISSGLRFTGRLNVDLRKLHVNLDLAQQMMSKENITCKVDPQHPGSQQEGVPMARFLASWAAWRGKWQTSDVDQIIHDIWKERSRYDKFFPDWIPNPIGSNICEAPHCDVKDSVVFVTNNTAVANKLKEVRQSWDLMYKAQSYIHVFTNEGLDRDELKSSADNMLDVADEYDHFALHPDKILGFNDSPHEQAEIEQELLRFQNMDGSDKEVMRLGSRRGAY</sequence>
<feature type="domain" description="Tubulin/FtsZ GTPase" evidence="8">
    <location>
        <begin position="59"/>
        <end position="263"/>
    </location>
</feature>
<organism evidence="9 10">
    <name type="scientific">Prorocentrum cordatum</name>
    <dbReference type="NCBI Taxonomy" id="2364126"/>
    <lineage>
        <taxon>Eukaryota</taxon>
        <taxon>Sar</taxon>
        <taxon>Alveolata</taxon>
        <taxon>Dinophyceae</taxon>
        <taxon>Prorocentrales</taxon>
        <taxon>Prorocentraceae</taxon>
        <taxon>Prorocentrum</taxon>
    </lineage>
</organism>
<dbReference type="InterPro" id="IPR003008">
    <property type="entry name" value="Tubulin_FtsZ_GTPase"/>
</dbReference>
<dbReference type="InterPro" id="IPR018316">
    <property type="entry name" value="Tubulin/FtsZ_2-layer-sand-dom"/>
</dbReference>
<evidence type="ECO:0000256" key="2">
    <source>
        <dbReference type="ARBA" id="ARBA00013288"/>
    </source>
</evidence>
<dbReference type="Pfam" id="PF03953">
    <property type="entry name" value="Tubulin_C"/>
    <property type="match status" value="1"/>
</dbReference>
<dbReference type="Pfam" id="PF00091">
    <property type="entry name" value="Tubulin"/>
    <property type="match status" value="1"/>
</dbReference>
<keyword evidence="5 7" id="KW-0547">Nucleotide-binding</keyword>
<comment type="caution">
    <text evidence="9">The sequence shown here is derived from an EMBL/GenBank/DDBJ whole genome shotgun (WGS) entry which is preliminary data.</text>
</comment>
<dbReference type="PANTHER" id="PTHR11588">
    <property type="entry name" value="TUBULIN"/>
    <property type="match status" value="1"/>
</dbReference>
<keyword evidence="3 7" id="KW-0493">Microtubule</keyword>
<reference evidence="9" key="1">
    <citation type="submission" date="2023-10" db="EMBL/GenBank/DDBJ databases">
        <authorList>
            <person name="Chen Y."/>
            <person name="Shah S."/>
            <person name="Dougan E. K."/>
            <person name="Thang M."/>
            <person name="Chan C."/>
        </authorList>
    </citation>
    <scope>NUCLEOTIDE SEQUENCE [LARGE SCALE GENOMIC DNA]</scope>
</reference>
<proteinExistence type="inferred from homology"/>
<dbReference type="InterPro" id="IPR008280">
    <property type="entry name" value="Tub_FtsZ_C"/>
</dbReference>
<dbReference type="InterPro" id="IPR036525">
    <property type="entry name" value="Tubulin/FtsZ_GTPase_sf"/>
</dbReference>
<keyword evidence="10" id="KW-1185">Reference proteome</keyword>
<accession>A0ABN9WWE1</accession>
<dbReference type="EMBL" id="CAUYUJ010019281">
    <property type="protein sequence ID" value="CAK0889946.1"/>
    <property type="molecule type" value="Genomic_DNA"/>
</dbReference>
<evidence type="ECO:0000313" key="9">
    <source>
        <dbReference type="EMBL" id="CAK0889946.1"/>
    </source>
</evidence>
<dbReference type="SUPFAM" id="SSF55307">
    <property type="entry name" value="Tubulin C-terminal domain-like"/>
    <property type="match status" value="1"/>
</dbReference>
<keyword evidence="4" id="KW-0479">Metal-binding</keyword>
<evidence type="ECO:0000256" key="3">
    <source>
        <dbReference type="ARBA" id="ARBA00022701"/>
    </source>
</evidence>
<dbReference type="PROSITE" id="PS00227">
    <property type="entry name" value="TUBULIN"/>
    <property type="match status" value="1"/>
</dbReference>
<dbReference type="PRINTS" id="PR01163">
    <property type="entry name" value="BETATUBULIN"/>
</dbReference>
<comment type="similarity">
    <text evidence="1 7">Belongs to the tubulin family.</text>
</comment>
<dbReference type="SMART" id="SM00864">
    <property type="entry name" value="Tubulin"/>
    <property type="match status" value="1"/>
</dbReference>
<evidence type="ECO:0000259" key="8">
    <source>
        <dbReference type="SMART" id="SM00864"/>
    </source>
</evidence>
<evidence type="ECO:0000256" key="4">
    <source>
        <dbReference type="ARBA" id="ARBA00022723"/>
    </source>
</evidence>
<dbReference type="Gene3D" id="1.10.287.600">
    <property type="entry name" value="Helix hairpin bin"/>
    <property type="match status" value="1"/>
</dbReference>
<comment type="function">
    <text evidence="7">Tubulin is the major constituent of microtubules, a cylinder consisting of laterally associated linear protofilaments composed of alpha- and beta-tubulin heterodimers. Microtubules grow by the addition of GTP-tubulin dimers to the microtubule end, where a stabilizing cap forms. Below the cap, tubulin dimers are in GDP-bound state, owing to GTPase activity of alpha-tubulin.</text>
</comment>
<dbReference type="SUPFAM" id="SSF52490">
    <property type="entry name" value="Tubulin nucleotide-binding domain-like"/>
    <property type="match status" value="1"/>
</dbReference>
<dbReference type="InterPro" id="IPR000217">
    <property type="entry name" value="Tubulin"/>
</dbReference>
<evidence type="ECO:0000256" key="5">
    <source>
        <dbReference type="ARBA" id="ARBA00022741"/>
    </source>
</evidence>